<dbReference type="Proteomes" id="UP000037315">
    <property type="component" value="Unassembled WGS sequence"/>
</dbReference>
<dbReference type="PATRIC" id="fig|1656095.3.peg.1582"/>
<evidence type="ECO:0000256" key="1">
    <source>
        <dbReference type="SAM" id="Phobius"/>
    </source>
</evidence>
<reference evidence="2 3" key="1">
    <citation type="submission" date="2015-06" db="EMBL/GenBank/DDBJ databases">
        <title>Genome sequencing of Cronobacter sp. strain DJ34 isolated from petroleum contaminated sludge of Duliajan Oil Fields, Assam, India.</title>
        <authorList>
            <person name="Pal S."/>
            <person name="Banerjee T.D."/>
            <person name="Roy A."/>
            <person name="Sar P."/>
            <person name="Kazy S.K."/>
        </authorList>
    </citation>
    <scope>NUCLEOTIDE SEQUENCE [LARGE SCALE GENOMIC DNA]</scope>
    <source>
        <strain evidence="2 3">DJ34</strain>
    </source>
</reference>
<keyword evidence="1" id="KW-0472">Membrane</keyword>
<dbReference type="AlphaFoldDB" id="A0A0J8VQ48"/>
<evidence type="ECO:0000313" key="2">
    <source>
        <dbReference type="EMBL" id="KMV35598.1"/>
    </source>
</evidence>
<keyword evidence="1" id="KW-1133">Transmembrane helix</keyword>
<gene>
    <name evidence="2" type="ORF">ACH50_04520</name>
</gene>
<dbReference type="STRING" id="1121863.GCA_000621185_01088"/>
<dbReference type="OrthoDB" id="9909265at2"/>
<feature type="transmembrane region" description="Helical" evidence="1">
    <location>
        <begin position="59"/>
        <end position="80"/>
    </location>
</feature>
<protein>
    <submittedName>
        <fullName evidence="2">Uncharacterized protein</fullName>
    </submittedName>
</protein>
<comment type="caution">
    <text evidence="2">The sequence shown here is derived from an EMBL/GenBank/DDBJ whole genome shotgun (WGS) entry which is preliminary data.</text>
</comment>
<dbReference type="EMBL" id="LFEJ01000009">
    <property type="protein sequence ID" value="KMV35598.1"/>
    <property type="molecule type" value="Genomic_DNA"/>
</dbReference>
<keyword evidence="3" id="KW-1185">Reference proteome</keyword>
<keyword evidence="1" id="KW-0812">Transmembrane</keyword>
<evidence type="ECO:0000313" key="3">
    <source>
        <dbReference type="Proteomes" id="UP000037315"/>
    </source>
</evidence>
<sequence length="118" mass="13551">MKEQTEGLIREEKSTIINALLDIVTILGFFRMLSMAGVFLIVTALHTARHYRKEYIDNVVFILCKLCPAYWTFIIYHAFYRAQCKQSSPRASILQAILTGSRRLNMPLLSCHLSGGRR</sequence>
<proteinExistence type="predicted"/>
<feature type="transmembrane region" description="Helical" evidence="1">
    <location>
        <begin position="20"/>
        <end position="47"/>
    </location>
</feature>
<dbReference type="RefSeq" id="WP_024556084.1">
    <property type="nucleotide sequence ID" value="NZ_LFEJ01000009.1"/>
</dbReference>
<organism evidence="2 3">
    <name type="scientific">Franconibacter pulveris</name>
    <dbReference type="NCBI Taxonomy" id="435910"/>
    <lineage>
        <taxon>Bacteria</taxon>
        <taxon>Pseudomonadati</taxon>
        <taxon>Pseudomonadota</taxon>
        <taxon>Gammaproteobacteria</taxon>
        <taxon>Enterobacterales</taxon>
        <taxon>Enterobacteriaceae</taxon>
        <taxon>Franconibacter</taxon>
    </lineage>
</organism>
<accession>A0A0J8VQ48</accession>
<name>A0A0J8VQ48_9ENTR</name>